<dbReference type="InterPro" id="IPR034660">
    <property type="entry name" value="DinB/YfiT-like"/>
</dbReference>
<reference evidence="2" key="1">
    <citation type="submission" date="2020-08" db="EMBL/GenBank/DDBJ databases">
        <title>Pontibacter sp. SD6 16S ribosomal RNA gene Genome sequencing and assembly.</title>
        <authorList>
            <person name="Kang M."/>
        </authorList>
    </citation>
    <scope>NUCLEOTIDE SEQUENCE</scope>
    <source>
        <strain evidence="2">SD6</strain>
    </source>
</reference>
<organism evidence="2 3">
    <name type="scientific">Pontibacter cellulosilyticus</name>
    <dbReference type="NCBI Taxonomy" id="1720253"/>
    <lineage>
        <taxon>Bacteria</taxon>
        <taxon>Pseudomonadati</taxon>
        <taxon>Bacteroidota</taxon>
        <taxon>Cytophagia</taxon>
        <taxon>Cytophagales</taxon>
        <taxon>Hymenobacteraceae</taxon>
        <taxon>Pontibacter</taxon>
    </lineage>
</organism>
<dbReference type="EMBL" id="JACRVF010000001">
    <property type="protein sequence ID" value="MBC5992130.1"/>
    <property type="molecule type" value="Genomic_DNA"/>
</dbReference>
<accession>A0A923N3B8</accession>
<proteinExistence type="predicted"/>
<dbReference type="AlphaFoldDB" id="A0A923N3B8"/>
<evidence type="ECO:0000313" key="2">
    <source>
        <dbReference type="EMBL" id="MBC5992130.1"/>
    </source>
</evidence>
<gene>
    <name evidence="2" type="ORF">H8S84_04685</name>
</gene>
<sequence>MNPKLEIKYLSLETSRNRLLDELEGLDDELLNTPPAAKKWSINQIIYHLVEVEKATTGYISNKLQKKDSLRSSGFSNILNSLLLKLALRSGRKFKAPAVVADVPETANLFKLRQQWDTTRYKLEDVLNEVPAHLMDKCLFKHPYAGPLSITQTLSFLQDHFTHHERQIQQIKKHLTKLPA</sequence>
<dbReference type="Proteomes" id="UP000603640">
    <property type="component" value="Unassembled WGS sequence"/>
</dbReference>
<dbReference type="Pfam" id="PF12867">
    <property type="entry name" value="DinB_2"/>
    <property type="match status" value="1"/>
</dbReference>
<evidence type="ECO:0000313" key="3">
    <source>
        <dbReference type="Proteomes" id="UP000603640"/>
    </source>
</evidence>
<dbReference type="Gene3D" id="1.20.120.450">
    <property type="entry name" value="dinb family like domain"/>
    <property type="match status" value="1"/>
</dbReference>
<protein>
    <submittedName>
        <fullName evidence="2">DinB family protein</fullName>
    </submittedName>
</protein>
<dbReference type="InterPro" id="IPR024775">
    <property type="entry name" value="DinB-like"/>
</dbReference>
<name>A0A923N3B8_9BACT</name>
<keyword evidence="3" id="KW-1185">Reference proteome</keyword>
<dbReference type="SUPFAM" id="SSF109854">
    <property type="entry name" value="DinB/YfiT-like putative metalloenzymes"/>
    <property type="match status" value="1"/>
</dbReference>
<evidence type="ECO:0000259" key="1">
    <source>
        <dbReference type="Pfam" id="PF12867"/>
    </source>
</evidence>
<comment type="caution">
    <text evidence="2">The sequence shown here is derived from an EMBL/GenBank/DDBJ whole genome shotgun (WGS) entry which is preliminary data.</text>
</comment>
<feature type="domain" description="DinB-like" evidence="1">
    <location>
        <begin position="12"/>
        <end position="168"/>
    </location>
</feature>